<dbReference type="Pfam" id="PF01553">
    <property type="entry name" value="Acyltransferase"/>
    <property type="match status" value="1"/>
</dbReference>
<dbReference type="SUPFAM" id="SSF53335">
    <property type="entry name" value="S-adenosyl-L-methionine-dependent methyltransferases"/>
    <property type="match status" value="1"/>
</dbReference>
<dbReference type="GO" id="GO:0016746">
    <property type="term" value="F:acyltransferase activity"/>
    <property type="evidence" value="ECO:0007669"/>
    <property type="project" value="InterPro"/>
</dbReference>
<keyword evidence="2" id="KW-1003">Cell membrane</keyword>
<feature type="transmembrane region" description="Helical" evidence="6">
    <location>
        <begin position="447"/>
        <end position="468"/>
    </location>
</feature>
<dbReference type="CDD" id="cd07989">
    <property type="entry name" value="LPLAT_AGPAT-like"/>
    <property type="match status" value="1"/>
</dbReference>
<gene>
    <name evidence="8" type="ORF">F0L74_18305</name>
</gene>
<evidence type="ECO:0000256" key="6">
    <source>
        <dbReference type="SAM" id="Phobius"/>
    </source>
</evidence>
<dbReference type="Pfam" id="PF13649">
    <property type="entry name" value="Methyltransf_25"/>
    <property type="match status" value="1"/>
</dbReference>
<sequence>MGSFFVHIYNFFAARKAALWICVVVSFAITGYLASRIRLEEDITRILPQDKTLNKLQQVFNDSRFADKLVLTISQKDTTAAAQPDSLVEAAKDLALWTGFVDGYPLKNYIEKMESGANDSSIMDLMQQIRAHLPIFLEEKDYHTIDSLITPQRLQLTLGNNYRTLISPAGLVLKQMIQQDPVGISWIGIKKLQQLQFDEQFELYDGMVVTKDHYHLMVFITPKYPPSDTRHNADFLRVLQGTLDSIRHDRPSVNISYFGATAVSVGNAQQLRQDTLYTQGIAVVLLVVLIALFFRKKRAPVLVMLPVVFGALFSLACIYLLYGKISVIALGAGAVVLGIAVNYSLHVFNHYRHLNDIRETIRDLASPMTIGSFTTIGGFLCLQFVESPMLKDVGVFAALSLVGAALFSLIFLPHWIVIGKEAAHAQHAHQHTWLDKLAAYRPEKNKYLVIGIVLLTVLFFFTAGRVGFESDMMRMNFMRPELKAAEAKLNKINAYTAQSVYVVTEGRTLEEALQENERMLPVVQQLQQQGIVKKYAGTGGLLLSQQEQQARIQRWNRYWTTEKQQQLVTYLQQQGPALGFKAAGFTPFAQWLQQDFKVMTDEEQHLLRSTSLGDYITEKNNRISLVTLLKVDPAHKQAVYKALEPYAHTTVLDKQYAANRLVEVIRNEFNSIAWMTSLLVFFALLISYGRIELALITFIPMLISWVWILGIMGMFGIKFNIVNIILSTFIFGLGDDYSIFTMDGLLQQYRTGKEQLSSFRSSIFLSAITTILGLGVLIFAQHPSLRSIALISIIGIGCVVLISQVMIPLLFNWLITARVRKGYAPWTFSGWLLSVIAFTYFTLGSFIITGIGWILIRLNPFNKEKGKYLYHVILSWFSWSQLHIMGNVKKRVINPLNEQLQRPAVIISNHQSFLDILISVSLNPRVILLTNEWVWRSPVFGGVVRLADYYPVAEGAEASVDKLRLLVEKGYSIVVYPEGTRSPDAVMKRFHKGAFYLAEQLGLDVLPVVLHGTAYTMSKGDFLLKNGVITAQYLPRIRQDDKEWGEGYAARTKQISRYFKQQYEVLRRETETPAYFRQLLTYNYIYKGPVLEWYMRIKTRMENNYALFHQLIPEKGRIMDIGCGYGFMSYMLHFLSPERTITGVDYDEDKIATAKHAYLRNDQLDFVYADVTQYTFDRHNAFIISDVLHYLQPQEQEQLLLQCLQQLEPGGVIIVRDGDADLVKRHEGTRLTELFSTRLLGFNKTKQQLSFFSGGHLRQLAARMGASIEQIDNTKYTSNVIFVIRQQ</sequence>
<feature type="transmembrane region" description="Helical" evidence="6">
    <location>
        <begin position="724"/>
        <end position="742"/>
    </location>
</feature>
<evidence type="ECO:0000313" key="9">
    <source>
        <dbReference type="Proteomes" id="UP000324611"/>
    </source>
</evidence>
<comment type="subcellular location">
    <subcellularLocation>
        <location evidence="1">Cell membrane</location>
        <topology evidence="1">Multi-pass membrane protein</topology>
    </subcellularLocation>
</comment>
<dbReference type="InterPro" id="IPR004869">
    <property type="entry name" value="MMPL_dom"/>
</dbReference>
<dbReference type="EMBL" id="VUOC01000003">
    <property type="protein sequence ID" value="KAA2241817.1"/>
    <property type="molecule type" value="Genomic_DNA"/>
</dbReference>
<feature type="transmembrane region" description="Helical" evidence="6">
    <location>
        <begin position="762"/>
        <end position="780"/>
    </location>
</feature>
<feature type="transmembrane region" description="Helical" evidence="6">
    <location>
        <begin position="327"/>
        <end position="345"/>
    </location>
</feature>
<feature type="domain" description="Phospholipid/glycerol acyltransferase" evidence="7">
    <location>
        <begin position="904"/>
        <end position="1013"/>
    </location>
</feature>
<name>A0A5B2VU91_9BACT</name>
<reference evidence="8 9" key="1">
    <citation type="submission" date="2019-09" db="EMBL/GenBank/DDBJ databases">
        <title>Chitinophaga ginsengihumi sp. nov., isolated from soil of ginseng rhizosphere.</title>
        <authorList>
            <person name="Lee J."/>
        </authorList>
    </citation>
    <scope>NUCLEOTIDE SEQUENCE [LARGE SCALE GENOMIC DNA]</scope>
    <source>
        <strain evidence="8 9">BN140078</strain>
    </source>
</reference>
<feature type="transmembrane region" description="Helical" evidence="6">
    <location>
        <begin position="669"/>
        <end position="688"/>
    </location>
</feature>
<feature type="transmembrane region" description="Helical" evidence="6">
    <location>
        <begin position="694"/>
        <end position="717"/>
    </location>
</feature>
<evidence type="ECO:0000256" key="3">
    <source>
        <dbReference type="ARBA" id="ARBA00022692"/>
    </source>
</evidence>
<feature type="transmembrane region" description="Helical" evidence="6">
    <location>
        <begin position="831"/>
        <end position="856"/>
    </location>
</feature>
<dbReference type="PANTHER" id="PTHR33406:SF13">
    <property type="entry name" value="MEMBRANE PROTEIN YDFJ"/>
    <property type="match status" value="1"/>
</dbReference>
<dbReference type="Gene3D" id="3.40.50.150">
    <property type="entry name" value="Vaccinia Virus protein VP39"/>
    <property type="match status" value="1"/>
</dbReference>
<dbReference type="Proteomes" id="UP000324611">
    <property type="component" value="Unassembled WGS sequence"/>
</dbReference>
<feature type="transmembrane region" description="Helical" evidence="6">
    <location>
        <begin position="17"/>
        <end position="35"/>
    </location>
</feature>
<evidence type="ECO:0000256" key="2">
    <source>
        <dbReference type="ARBA" id="ARBA00022475"/>
    </source>
</evidence>
<feature type="transmembrane region" description="Helical" evidence="6">
    <location>
        <begin position="276"/>
        <end position="295"/>
    </location>
</feature>
<keyword evidence="3 6" id="KW-0812">Transmembrane</keyword>
<organism evidence="8 9">
    <name type="scientific">Chitinophaga agrisoli</name>
    <dbReference type="NCBI Taxonomy" id="2607653"/>
    <lineage>
        <taxon>Bacteria</taxon>
        <taxon>Pseudomonadati</taxon>
        <taxon>Bacteroidota</taxon>
        <taxon>Chitinophagia</taxon>
        <taxon>Chitinophagales</taxon>
        <taxon>Chitinophagaceae</taxon>
        <taxon>Chitinophaga</taxon>
    </lineage>
</organism>
<dbReference type="InterPro" id="IPR050545">
    <property type="entry name" value="Mycobact_MmpL"/>
</dbReference>
<dbReference type="GO" id="GO:0005886">
    <property type="term" value="C:plasma membrane"/>
    <property type="evidence" value="ECO:0007669"/>
    <property type="project" value="UniProtKB-SubCell"/>
</dbReference>
<keyword evidence="4 6" id="KW-1133">Transmembrane helix</keyword>
<dbReference type="SUPFAM" id="SSF82866">
    <property type="entry name" value="Multidrug efflux transporter AcrB transmembrane domain"/>
    <property type="match status" value="2"/>
</dbReference>
<dbReference type="RefSeq" id="WP_149839323.1">
    <property type="nucleotide sequence ID" value="NZ_VUOC01000003.1"/>
</dbReference>
<dbReference type="PANTHER" id="PTHR33406">
    <property type="entry name" value="MEMBRANE PROTEIN MJ1562-RELATED"/>
    <property type="match status" value="1"/>
</dbReference>
<keyword evidence="9" id="KW-1185">Reference proteome</keyword>
<dbReference type="InterPro" id="IPR002123">
    <property type="entry name" value="Plipid/glycerol_acylTrfase"/>
</dbReference>
<feature type="transmembrane region" description="Helical" evidence="6">
    <location>
        <begin position="301"/>
        <end position="322"/>
    </location>
</feature>
<protein>
    <submittedName>
        <fullName evidence="8">MMPL family transporter</fullName>
    </submittedName>
</protein>
<evidence type="ECO:0000313" key="8">
    <source>
        <dbReference type="EMBL" id="KAA2241817.1"/>
    </source>
</evidence>
<feature type="transmembrane region" description="Helical" evidence="6">
    <location>
        <begin position="394"/>
        <end position="416"/>
    </location>
</feature>
<dbReference type="CDD" id="cd02440">
    <property type="entry name" value="AdoMet_MTases"/>
    <property type="match status" value="1"/>
</dbReference>
<evidence type="ECO:0000256" key="4">
    <source>
        <dbReference type="ARBA" id="ARBA00022989"/>
    </source>
</evidence>
<dbReference type="Gene3D" id="1.20.1640.10">
    <property type="entry name" value="Multidrug efflux transporter AcrB transmembrane domain"/>
    <property type="match status" value="2"/>
</dbReference>
<comment type="caution">
    <text evidence="8">The sequence shown here is derived from an EMBL/GenBank/DDBJ whole genome shotgun (WGS) entry which is preliminary data.</text>
</comment>
<dbReference type="SUPFAM" id="SSF69593">
    <property type="entry name" value="Glycerol-3-phosphate (1)-acyltransferase"/>
    <property type="match status" value="1"/>
</dbReference>
<feature type="transmembrane region" description="Helical" evidence="6">
    <location>
        <begin position="787"/>
        <end position="811"/>
    </location>
</feature>
<dbReference type="SMART" id="SM00563">
    <property type="entry name" value="PlsC"/>
    <property type="match status" value="1"/>
</dbReference>
<feature type="transmembrane region" description="Helical" evidence="6">
    <location>
        <begin position="365"/>
        <end position="382"/>
    </location>
</feature>
<dbReference type="InterPro" id="IPR041698">
    <property type="entry name" value="Methyltransf_25"/>
</dbReference>
<evidence type="ECO:0000256" key="1">
    <source>
        <dbReference type="ARBA" id="ARBA00004651"/>
    </source>
</evidence>
<dbReference type="Pfam" id="PF03176">
    <property type="entry name" value="MMPL"/>
    <property type="match status" value="2"/>
</dbReference>
<evidence type="ECO:0000256" key="5">
    <source>
        <dbReference type="ARBA" id="ARBA00023136"/>
    </source>
</evidence>
<accession>A0A5B2VU91</accession>
<dbReference type="InterPro" id="IPR029063">
    <property type="entry name" value="SAM-dependent_MTases_sf"/>
</dbReference>
<reference evidence="8 9" key="2">
    <citation type="submission" date="2019-09" db="EMBL/GenBank/DDBJ databases">
        <authorList>
            <person name="Jin C."/>
        </authorList>
    </citation>
    <scope>NUCLEOTIDE SEQUENCE [LARGE SCALE GENOMIC DNA]</scope>
    <source>
        <strain evidence="8 9">BN140078</strain>
    </source>
</reference>
<keyword evidence="5 6" id="KW-0472">Membrane</keyword>
<proteinExistence type="predicted"/>
<evidence type="ECO:0000259" key="7">
    <source>
        <dbReference type="SMART" id="SM00563"/>
    </source>
</evidence>